<protein>
    <recommendedName>
        <fullName evidence="2">BFN domain-containing protein</fullName>
    </recommendedName>
</protein>
<proteinExistence type="predicted"/>
<reference evidence="3" key="1">
    <citation type="submission" date="2020-02" db="EMBL/GenBank/DDBJ databases">
        <authorList>
            <person name="Meier V. D."/>
        </authorList>
    </citation>
    <scope>NUCLEOTIDE SEQUENCE</scope>
    <source>
        <strain evidence="3">AVDCRST_MAG77</strain>
    </source>
</reference>
<gene>
    <name evidence="3" type="ORF">AVDCRST_MAG77-3037</name>
</gene>
<accession>A0A6J4IFR7</accession>
<dbReference type="PANTHER" id="PTHR15160">
    <property type="entry name" value="VON HIPPEL-LINDAU PROTEIN"/>
    <property type="match status" value="1"/>
</dbReference>
<evidence type="ECO:0000256" key="1">
    <source>
        <dbReference type="SAM" id="MobiDB-lite"/>
    </source>
</evidence>
<dbReference type="PROSITE" id="PS51658">
    <property type="entry name" value="BFN"/>
    <property type="match status" value="1"/>
</dbReference>
<dbReference type="GO" id="GO:0004518">
    <property type="term" value="F:nuclease activity"/>
    <property type="evidence" value="ECO:0007669"/>
    <property type="project" value="InterPro"/>
</dbReference>
<dbReference type="Gene3D" id="3.10.690.10">
    <property type="entry name" value="Bifunctional nuclease domain"/>
    <property type="match status" value="1"/>
</dbReference>
<feature type="domain" description="BFN" evidence="2">
    <location>
        <begin position="1"/>
        <end position="130"/>
    </location>
</feature>
<dbReference type="Pfam" id="PF02577">
    <property type="entry name" value="BFN_dom"/>
    <property type="match status" value="1"/>
</dbReference>
<dbReference type="EMBL" id="CADCTC010000121">
    <property type="protein sequence ID" value="CAA9248944.1"/>
    <property type="molecule type" value="Genomic_DNA"/>
</dbReference>
<feature type="region of interest" description="Disordered" evidence="1">
    <location>
        <begin position="128"/>
        <end position="153"/>
    </location>
</feature>
<dbReference type="AlphaFoldDB" id="A0A6J4IFR7"/>
<evidence type="ECO:0000313" key="3">
    <source>
        <dbReference type="EMBL" id="CAA9248944.1"/>
    </source>
</evidence>
<dbReference type="PANTHER" id="PTHR15160:SF1">
    <property type="entry name" value="VON HIPPEL-LINDAU DISEASE TUMOR SUPPRESSOR"/>
    <property type="match status" value="1"/>
</dbReference>
<dbReference type="InterPro" id="IPR036104">
    <property type="entry name" value="BFN_sf"/>
</dbReference>
<name>A0A6J4IFR7_9CHLR</name>
<sequence>MAVRLVSIDPQGGPCAVYLHGVGETGAAVFLPIVIGRNEAVALAMSQQKTPRPLSHDLIVATIAQLGGEVRRITIDSVREGIFYATVHVAKDGDTRTVDCRPSDAINVAVRAGVSIWVDDSVLTEAGVESSPLDDADAESERPSEPQITEDQLGPFREVIGSLDLKKLGDSD</sequence>
<dbReference type="SUPFAM" id="SSF103256">
    <property type="entry name" value="Hypothetical protein TM0160"/>
    <property type="match status" value="1"/>
</dbReference>
<evidence type="ECO:0000259" key="2">
    <source>
        <dbReference type="PROSITE" id="PS51658"/>
    </source>
</evidence>
<dbReference type="InterPro" id="IPR003729">
    <property type="entry name" value="Bi_nuclease_dom"/>
</dbReference>
<organism evidence="3">
    <name type="scientific">uncultured Chloroflexota bacterium</name>
    <dbReference type="NCBI Taxonomy" id="166587"/>
    <lineage>
        <taxon>Bacteria</taxon>
        <taxon>Bacillati</taxon>
        <taxon>Chloroflexota</taxon>
        <taxon>environmental samples</taxon>
    </lineage>
</organism>